<keyword evidence="5" id="KW-1185">Reference proteome</keyword>
<evidence type="ECO:0000313" key="5">
    <source>
        <dbReference type="Proteomes" id="UP000284842"/>
    </source>
</evidence>
<evidence type="ECO:0000313" key="4">
    <source>
        <dbReference type="EMBL" id="PPQ64168.1"/>
    </source>
</evidence>
<dbReference type="Proteomes" id="UP000284842">
    <property type="component" value="Unassembled WGS sequence"/>
</dbReference>
<dbReference type="OrthoDB" id="190201at2759"/>
<dbReference type="AlphaFoldDB" id="A0A409VB60"/>
<dbReference type="PANTHER" id="PTHR43194">
    <property type="entry name" value="HYDROLASE ALPHA/BETA FOLD FAMILY"/>
    <property type="match status" value="1"/>
</dbReference>
<dbReference type="NCBIfam" id="TIGR01250">
    <property type="entry name" value="pro_imino_pep_2"/>
    <property type="match status" value="1"/>
</dbReference>
<sequence length="299" mass="33625">MLESTGTSNFVVSGKTFQTWYKVIGDLKSGRRPLVVLHGGPGLTHHYMLPHSELYKKAGIPIILYDQLGNGQSSHYRDCPDNFWTPSLFSDQLESLLRDLEVYDNYDLLGHSWGGFLAAYFASTRKSTGLKRLILANCPASIPLLVEGLNILLDAFGPDFAAMIRKNEAENTLGNPEYQKGMSLFMRSHICAIRPMPKLLHQSFSANKEDNTVNIQMMGPATFYIDGTLRDETTIPHLAGINVPTLVINSDKDEVHDVSVKPFVDLIPQSTWVKMRNSTHVPMFEEPERYFQVLSEFLS</sequence>
<dbReference type="PIRSF" id="PIRSF005539">
    <property type="entry name" value="Pept_S33_TRI_F1"/>
    <property type="match status" value="1"/>
</dbReference>
<dbReference type="SUPFAM" id="SSF53474">
    <property type="entry name" value="alpha/beta-Hydrolases"/>
    <property type="match status" value="1"/>
</dbReference>
<dbReference type="Pfam" id="PF00561">
    <property type="entry name" value="Abhydrolase_1"/>
    <property type="match status" value="1"/>
</dbReference>
<keyword evidence="2" id="KW-0378">Hydrolase</keyword>
<dbReference type="InterPro" id="IPR002410">
    <property type="entry name" value="Peptidase_S33"/>
</dbReference>
<dbReference type="InterPro" id="IPR005945">
    <property type="entry name" value="Pro_imino_pep"/>
</dbReference>
<protein>
    <recommendedName>
        <fullName evidence="3">AB hydrolase-1 domain-containing protein</fullName>
    </recommendedName>
</protein>
<reference evidence="4 5" key="1">
    <citation type="journal article" date="2018" name="Evol. Lett.">
        <title>Horizontal gene cluster transfer increased hallucinogenic mushroom diversity.</title>
        <authorList>
            <person name="Reynolds H.T."/>
            <person name="Vijayakumar V."/>
            <person name="Gluck-Thaler E."/>
            <person name="Korotkin H.B."/>
            <person name="Matheny P.B."/>
            <person name="Slot J.C."/>
        </authorList>
    </citation>
    <scope>NUCLEOTIDE SEQUENCE [LARGE SCALE GENOMIC DNA]</scope>
    <source>
        <strain evidence="4 5">2629</strain>
    </source>
</reference>
<evidence type="ECO:0000256" key="2">
    <source>
        <dbReference type="ARBA" id="ARBA00022801"/>
    </source>
</evidence>
<evidence type="ECO:0000259" key="3">
    <source>
        <dbReference type="Pfam" id="PF00561"/>
    </source>
</evidence>
<dbReference type="STRING" id="181874.A0A409VB60"/>
<comment type="caution">
    <text evidence="4">The sequence shown here is derived from an EMBL/GenBank/DDBJ whole genome shotgun (WGS) entry which is preliminary data.</text>
</comment>
<dbReference type="PRINTS" id="PR00793">
    <property type="entry name" value="PROAMNOPTASE"/>
</dbReference>
<feature type="domain" description="AB hydrolase-1" evidence="3">
    <location>
        <begin position="33"/>
        <end position="287"/>
    </location>
</feature>
<comment type="similarity">
    <text evidence="1">Belongs to the peptidase S33 family.</text>
</comment>
<name>A0A409VB60_9AGAR</name>
<proteinExistence type="inferred from homology"/>
<gene>
    <name evidence="4" type="ORF">CVT24_008803</name>
</gene>
<organism evidence="4 5">
    <name type="scientific">Panaeolus cyanescens</name>
    <dbReference type="NCBI Taxonomy" id="181874"/>
    <lineage>
        <taxon>Eukaryota</taxon>
        <taxon>Fungi</taxon>
        <taxon>Dikarya</taxon>
        <taxon>Basidiomycota</taxon>
        <taxon>Agaricomycotina</taxon>
        <taxon>Agaricomycetes</taxon>
        <taxon>Agaricomycetidae</taxon>
        <taxon>Agaricales</taxon>
        <taxon>Agaricineae</taxon>
        <taxon>Galeropsidaceae</taxon>
        <taxon>Panaeolus</taxon>
    </lineage>
</organism>
<dbReference type="InterPro" id="IPR029058">
    <property type="entry name" value="AB_hydrolase_fold"/>
</dbReference>
<dbReference type="InterPro" id="IPR050228">
    <property type="entry name" value="Carboxylesterase_BioH"/>
</dbReference>
<dbReference type="PANTHER" id="PTHR43194:SF2">
    <property type="entry name" value="PEROXISOMAL MEMBRANE PROTEIN LPX1"/>
    <property type="match status" value="1"/>
</dbReference>
<dbReference type="InParanoid" id="A0A409VB60"/>
<evidence type="ECO:0000256" key="1">
    <source>
        <dbReference type="ARBA" id="ARBA00010088"/>
    </source>
</evidence>
<dbReference type="GO" id="GO:0006508">
    <property type="term" value="P:proteolysis"/>
    <property type="evidence" value="ECO:0007669"/>
    <property type="project" value="InterPro"/>
</dbReference>
<accession>A0A409VB60</accession>
<dbReference type="InterPro" id="IPR000073">
    <property type="entry name" value="AB_hydrolase_1"/>
</dbReference>
<dbReference type="EMBL" id="NHTK01006093">
    <property type="protein sequence ID" value="PPQ64168.1"/>
    <property type="molecule type" value="Genomic_DNA"/>
</dbReference>
<dbReference type="Gene3D" id="3.40.50.1820">
    <property type="entry name" value="alpha/beta hydrolase"/>
    <property type="match status" value="1"/>
</dbReference>
<dbReference type="GO" id="GO:0008233">
    <property type="term" value="F:peptidase activity"/>
    <property type="evidence" value="ECO:0007669"/>
    <property type="project" value="InterPro"/>
</dbReference>